<keyword evidence="3" id="KW-1185">Reference proteome</keyword>
<dbReference type="InterPro" id="IPR001433">
    <property type="entry name" value="OxRdtase_FAD/NAD-bd"/>
</dbReference>
<dbReference type="Gene3D" id="3.40.50.80">
    <property type="entry name" value="Nucleotide-binding domain of ferredoxin-NADP reductase (FNR) module"/>
    <property type="match status" value="1"/>
</dbReference>
<dbReference type="Pfam" id="PF00970">
    <property type="entry name" value="FAD_binding_6"/>
    <property type="match status" value="1"/>
</dbReference>
<dbReference type="InterPro" id="IPR017938">
    <property type="entry name" value="Riboflavin_synthase-like_b-brl"/>
</dbReference>
<dbReference type="PROSITE" id="PS51384">
    <property type="entry name" value="FAD_FR"/>
    <property type="match status" value="1"/>
</dbReference>
<dbReference type="EMBL" id="ASGZ01000057">
    <property type="protein sequence ID" value="ESP87550.1"/>
    <property type="molecule type" value="Genomic_DNA"/>
</dbReference>
<dbReference type="STRING" id="1324957.K933_13796"/>
<comment type="caution">
    <text evidence="2">The sequence shown here is derived from an EMBL/GenBank/DDBJ whole genome shotgun (WGS) entry which is preliminary data.</text>
</comment>
<organism evidence="2 3">
    <name type="scientific">Candidatus Halobonum tyrrellensis G22</name>
    <dbReference type="NCBI Taxonomy" id="1324957"/>
    <lineage>
        <taxon>Archaea</taxon>
        <taxon>Methanobacteriati</taxon>
        <taxon>Methanobacteriota</taxon>
        <taxon>Stenosarchaea group</taxon>
        <taxon>Halobacteria</taxon>
        <taxon>Halobacteriales</taxon>
        <taxon>Haloferacaceae</taxon>
        <taxon>Candidatus Halobonum</taxon>
    </lineage>
</organism>
<dbReference type="RefSeq" id="WP_023395333.1">
    <property type="nucleotide sequence ID" value="NZ_ASGZ01000057.1"/>
</dbReference>
<accession>V4HA11</accession>
<proteinExistence type="predicted"/>
<feature type="domain" description="FAD-binding FR-type" evidence="1">
    <location>
        <begin position="81"/>
        <end position="179"/>
    </location>
</feature>
<dbReference type="Pfam" id="PF00175">
    <property type="entry name" value="NAD_binding_1"/>
    <property type="match status" value="1"/>
</dbReference>
<dbReference type="PANTHER" id="PTHR47354">
    <property type="entry name" value="NADH OXIDOREDUCTASE HCR"/>
    <property type="match status" value="1"/>
</dbReference>
<evidence type="ECO:0000259" key="1">
    <source>
        <dbReference type="PROSITE" id="PS51384"/>
    </source>
</evidence>
<evidence type="ECO:0000313" key="2">
    <source>
        <dbReference type="EMBL" id="ESP87550.1"/>
    </source>
</evidence>
<dbReference type="eggNOG" id="arCOG02200">
    <property type="taxonomic scope" value="Archaea"/>
</dbReference>
<dbReference type="Gene3D" id="2.40.30.10">
    <property type="entry name" value="Translation factors"/>
    <property type="match status" value="1"/>
</dbReference>
<dbReference type="PRINTS" id="PR00410">
    <property type="entry name" value="PHEHYDRXLASE"/>
</dbReference>
<dbReference type="PRINTS" id="PR00371">
    <property type="entry name" value="FPNCR"/>
</dbReference>
<name>V4HA11_9EURY</name>
<dbReference type="InterPro" id="IPR008333">
    <property type="entry name" value="Cbr1-like_FAD-bd_dom"/>
</dbReference>
<dbReference type="SUPFAM" id="SSF52343">
    <property type="entry name" value="Ferredoxin reductase-like, C-terminal NADP-linked domain"/>
    <property type="match status" value="1"/>
</dbReference>
<dbReference type="AlphaFoldDB" id="V4HA11"/>
<dbReference type="GO" id="GO:0016491">
    <property type="term" value="F:oxidoreductase activity"/>
    <property type="evidence" value="ECO:0007669"/>
    <property type="project" value="InterPro"/>
</dbReference>
<dbReference type="PANTHER" id="PTHR47354:SF5">
    <property type="entry name" value="PROTEIN RFBI"/>
    <property type="match status" value="1"/>
</dbReference>
<dbReference type="SUPFAM" id="SSF63380">
    <property type="entry name" value="Riboflavin synthase domain-like"/>
    <property type="match status" value="1"/>
</dbReference>
<reference evidence="2 3" key="1">
    <citation type="journal article" date="2013" name="Genome Announc.">
        <title>Draft Genome Sequence of 'Candidatus Halobonum tyrrellensis' Strain G22, Isolated from the Hypersaline Waters of Lake Tyrrell, Australia.</title>
        <authorList>
            <person name="Ugalde J.A."/>
            <person name="Narasingarao P."/>
            <person name="Kuo S."/>
            <person name="Podell S."/>
            <person name="Allen E.E."/>
        </authorList>
    </citation>
    <scope>NUCLEOTIDE SEQUENCE [LARGE SCALE GENOMIC DNA]</scope>
    <source>
        <strain evidence="2 3">G22</strain>
    </source>
</reference>
<protein>
    <submittedName>
        <fullName evidence="2">Oxidoreductase FAD-binding domain-containing protein</fullName>
    </submittedName>
</protein>
<dbReference type="InterPro" id="IPR001709">
    <property type="entry name" value="Flavoprot_Pyr_Nucl_cyt_Rdtase"/>
</dbReference>
<dbReference type="OrthoDB" id="35401at2157"/>
<sequence>MPVREHNSAHEAAEALPLVTDTAEVTAVEPVDRDRTAEVEERAALLLMDADHPDLVSDPEGDPAVDWDGVRRLLEESHGLRAAKLSTLAGRHDRSYPSLLRIRFTVDDPDFDFVPGQYLTVRFAGTPRPYSVASSPNDDEVELCIRRVPGGDLTTDLFEDLSVGDQLTVRGPNGEFVPNEPSERDVAMLATGTGVAPLHSMIRYAFEEGRDTVDGEERDYWLFLGAGWEDDLSYRDAFESLEAEHDNFHFVPTLSRETLLSGWKGETEYVQRTFVKYLDADAVDDDDLGRFAQYRQSEPAYDIDARIDPGNLEVYACGVTAMVNGITRTAKRIGVPGEHIDGEGFG</sequence>
<dbReference type="InterPro" id="IPR050415">
    <property type="entry name" value="MRET"/>
</dbReference>
<gene>
    <name evidence="2" type="ORF">K933_13796</name>
</gene>
<dbReference type="InterPro" id="IPR017927">
    <property type="entry name" value="FAD-bd_FR_type"/>
</dbReference>
<dbReference type="Proteomes" id="UP000017840">
    <property type="component" value="Unassembled WGS sequence"/>
</dbReference>
<dbReference type="InterPro" id="IPR039261">
    <property type="entry name" value="FNR_nucleotide-bd"/>
</dbReference>
<evidence type="ECO:0000313" key="3">
    <source>
        <dbReference type="Proteomes" id="UP000017840"/>
    </source>
</evidence>